<organism evidence="4 5">
    <name type="scientific">Alteromonas stellipolaris</name>
    <dbReference type="NCBI Taxonomy" id="233316"/>
    <lineage>
        <taxon>Bacteria</taxon>
        <taxon>Pseudomonadati</taxon>
        <taxon>Pseudomonadota</taxon>
        <taxon>Gammaproteobacteria</taxon>
        <taxon>Alteromonadales</taxon>
        <taxon>Alteromonadaceae</taxon>
        <taxon>Alteromonas/Salinimonas group</taxon>
        <taxon>Alteromonas</taxon>
    </lineage>
</organism>
<evidence type="ECO:0000313" key="4">
    <source>
        <dbReference type="EMBL" id="MDO6576703.1"/>
    </source>
</evidence>
<protein>
    <submittedName>
        <fullName evidence="4">DUF1285 domain-containing protein</fullName>
    </submittedName>
</protein>
<sequence>MDLTRFQQQLKGTSDKARPLPPVEKWNPPFCGDINLTIALDGRWFYEGSPIGRASLVKLFASVLKKEEDSYFLVTPVEKVGITVEDVPFLVTEWRFDNDNLELTTQTGDIVTLTSAEQLSLRKPPADLQDTDATPIPYVLVRRNLWARLHQNVYYQLLEHATEQQTDEEMQFVVTSNTIPFVIGAVAIK</sequence>
<comment type="caution">
    <text evidence="4">The sequence shown here is derived from an EMBL/GenBank/DDBJ whole genome shotgun (WGS) entry which is preliminary data.</text>
</comment>
<dbReference type="Pfam" id="PF21028">
    <property type="entry name" value="DUF1285_C"/>
    <property type="match status" value="1"/>
</dbReference>
<dbReference type="EMBL" id="JAUOQI010000003">
    <property type="protein sequence ID" value="MDO6576703.1"/>
    <property type="molecule type" value="Genomic_DNA"/>
</dbReference>
<dbReference type="RefSeq" id="WP_303538084.1">
    <property type="nucleotide sequence ID" value="NZ_JAUOQI010000003.1"/>
</dbReference>
<name>A0AAW7Z0D6_9ALTE</name>
<dbReference type="Pfam" id="PF06938">
    <property type="entry name" value="DUF1285_N"/>
    <property type="match status" value="1"/>
</dbReference>
<dbReference type="InterPro" id="IPR023361">
    <property type="entry name" value="DUF1285_beta_roll_sf"/>
</dbReference>
<feature type="domain" description="DUF1285" evidence="2">
    <location>
        <begin position="21"/>
        <end position="87"/>
    </location>
</feature>
<dbReference type="AlphaFoldDB" id="A0AAW7Z0D6"/>
<evidence type="ECO:0000256" key="1">
    <source>
        <dbReference type="SAM" id="MobiDB-lite"/>
    </source>
</evidence>
<gene>
    <name evidence="4" type="ORF">Q4527_04835</name>
</gene>
<reference evidence="4" key="1">
    <citation type="submission" date="2023-07" db="EMBL/GenBank/DDBJ databases">
        <title>Genome content predicts the carbon catabolic preferences of heterotrophic bacteria.</title>
        <authorList>
            <person name="Gralka M."/>
        </authorList>
    </citation>
    <scope>NUCLEOTIDE SEQUENCE</scope>
    <source>
        <strain evidence="4">F2M12</strain>
    </source>
</reference>
<evidence type="ECO:0000259" key="3">
    <source>
        <dbReference type="Pfam" id="PF21028"/>
    </source>
</evidence>
<dbReference type="InterPro" id="IPR048342">
    <property type="entry name" value="DUF1285_C"/>
</dbReference>
<feature type="region of interest" description="Disordered" evidence="1">
    <location>
        <begin position="1"/>
        <end position="22"/>
    </location>
</feature>
<dbReference type="InterPro" id="IPR010707">
    <property type="entry name" value="DUF1285"/>
</dbReference>
<evidence type="ECO:0000313" key="5">
    <source>
        <dbReference type="Proteomes" id="UP001170717"/>
    </source>
</evidence>
<dbReference type="Gene3D" id="2.30.270.10">
    <property type="entry name" value="duf1285 protein"/>
    <property type="match status" value="1"/>
</dbReference>
<feature type="domain" description="DUF1285" evidence="3">
    <location>
        <begin position="88"/>
        <end position="182"/>
    </location>
</feature>
<dbReference type="InterPro" id="IPR048341">
    <property type="entry name" value="DUF1285_N"/>
</dbReference>
<evidence type="ECO:0000259" key="2">
    <source>
        <dbReference type="Pfam" id="PF06938"/>
    </source>
</evidence>
<dbReference type="Gene3D" id="3.10.540.10">
    <property type="entry name" value="duf1285 like domain"/>
    <property type="match status" value="1"/>
</dbReference>
<feature type="compositionally biased region" description="Polar residues" evidence="1">
    <location>
        <begin position="1"/>
        <end position="12"/>
    </location>
</feature>
<accession>A0AAW7Z0D6</accession>
<proteinExistence type="predicted"/>
<dbReference type="Proteomes" id="UP001170717">
    <property type="component" value="Unassembled WGS sequence"/>
</dbReference>
<dbReference type="PIRSF" id="PIRSF029557">
    <property type="entry name" value="UCP029557"/>
    <property type="match status" value="1"/>
</dbReference>